<dbReference type="GO" id="GO:0051123">
    <property type="term" value="P:RNA polymerase II preinitiation complex assembly"/>
    <property type="evidence" value="ECO:0007669"/>
    <property type="project" value="TreeGrafter"/>
</dbReference>
<dbReference type="PANTHER" id="PTHR48068">
    <property type="entry name" value="TAF9 RNA POLYMERASE II, TATA BOX-BINDING PROTEIN (TBP)-ASSOCIATED FACTOR"/>
    <property type="match status" value="1"/>
</dbReference>
<organism evidence="2 3">
    <name type="scientific">Skeletonema marinoi</name>
    <dbReference type="NCBI Taxonomy" id="267567"/>
    <lineage>
        <taxon>Eukaryota</taxon>
        <taxon>Sar</taxon>
        <taxon>Stramenopiles</taxon>
        <taxon>Ochrophyta</taxon>
        <taxon>Bacillariophyta</taxon>
        <taxon>Coscinodiscophyceae</taxon>
        <taxon>Thalassiosirophycidae</taxon>
        <taxon>Thalassiosirales</taxon>
        <taxon>Skeletonemataceae</taxon>
        <taxon>Skeletonema</taxon>
        <taxon>Skeletonema marinoi-dohrnii complex</taxon>
    </lineage>
</organism>
<evidence type="ECO:0000256" key="1">
    <source>
        <dbReference type="SAM" id="MobiDB-lite"/>
    </source>
</evidence>
<feature type="region of interest" description="Disordered" evidence="1">
    <location>
        <begin position="370"/>
        <end position="417"/>
    </location>
</feature>
<feature type="compositionally biased region" description="Low complexity" evidence="1">
    <location>
        <begin position="394"/>
        <end position="408"/>
    </location>
</feature>
<reference evidence="2" key="1">
    <citation type="submission" date="2023-06" db="EMBL/GenBank/DDBJ databases">
        <title>Survivors Of The Sea: Transcriptome response of Skeletonema marinoi to long-term dormancy.</title>
        <authorList>
            <person name="Pinder M.I.M."/>
            <person name="Kourtchenko O."/>
            <person name="Robertson E.K."/>
            <person name="Larsson T."/>
            <person name="Maumus F."/>
            <person name="Osuna-Cruz C.M."/>
            <person name="Vancaester E."/>
            <person name="Stenow R."/>
            <person name="Vandepoele K."/>
            <person name="Ploug H."/>
            <person name="Bruchert V."/>
            <person name="Godhe A."/>
            <person name="Topel M."/>
        </authorList>
    </citation>
    <scope>NUCLEOTIDE SEQUENCE</scope>
    <source>
        <strain evidence="2">R05AC</strain>
    </source>
</reference>
<sequence length="417" mass="43523">MAANPTAAPPTTAATTTSSTNNPTPSISPIKKTTSSSNKSPTSSKSKHSSSDHVKFTSTTSKKSPTKKSSTTSSTAATEKQLKLQKAEIAKPAFRQDVEVWAGPSNVVFPRRYHSLMQLKQTNSNNSSSGGGGGGNTKKKENRNGKGNEVYYGSQSQGWMYGDGFARMGGLSWMDSDAANTATQQPQSSSSSSSSGFLMDDVSIIDKSLHSAGLTRSHLTPRAYACLLEQARRYTLELLADAQDYALHAQRSGSGDNSSMIAALQPSDLLLAVEMREDTNVCGRGGESGTVAKYTEECYGGVVLPPVEEQLTARTFDVVNGARVVQRMMRGGDYPMGLSEVGNLGKKGGGSGGRKTGSYGAATGRQISVNLKSGKVIDEKSKSGGSSVVGGGSAASAPAASKTSSGSKGQKRRLTEL</sequence>
<dbReference type="Proteomes" id="UP001224775">
    <property type="component" value="Unassembled WGS sequence"/>
</dbReference>
<comment type="caution">
    <text evidence="2">The sequence shown here is derived from an EMBL/GenBank/DDBJ whole genome shotgun (WGS) entry which is preliminary data.</text>
</comment>
<keyword evidence="3" id="KW-1185">Reference proteome</keyword>
<evidence type="ECO:0000313" key="3">
    <source>
        <dbReference type="Proteomes" id="UP001224775"/>
    </source>
</evidence>
<name>A0AAD8Y654_9STRA</name>
<dbReference type="GO" id="GO:0005669">
    <property type="term" value="C:transcription factor TFIID complex"/>
    <property type="evidence" value="ECO:0007669"/>
    <property type="project" value="TreeGrafter"/>
</dbReference>
<dbReference type="InterPro" id="IPR009072">
    <property type="entry name" value="Histone-fold"/>
</dbReference>
<dbReference type="GO" id="GO:0000124">
    <property type="term" value="C:SAGA complex"/>
    <property type="evidence" value="ECO:0007669"/>
    <property type="project" value="TreeGrafter"/>
</dbReference>
<feature type="compositionally biased region" description="Low complexity" evidence="1">
    <location>
        <begin position="57"/>
        <end position="75"/>
    </location>
</feature>
<gene>
    <name evidence="2" type="ORF">QTG54_009883</name>
</gene>
<proteinExistence type="predicted"/>
<feature type="region of interest" description="Disordered" evidence="1">
    <location>
        <begin position="1"/>
        <end position="80"/>
    </location>
</feature>
<dbReference type="EMBL" id="JATAAI010000018">
    <property type="protein sequence ID" value="KAK1739340.1"/>
    <property type="molecule type" value="Genomic_DNA"/>
</dbReference>
<feature type="compositionally biased region" description="Low complexity" evidence="1">
    <location>
        <begin position="1"/>
        <end position="44"/>
    </location>
</feature>
<dbReference type="GO" id="GO:0003713">
    <property type="term" value="F:transcription coactivator activity"/>
    <property type="evidence" value="ECO:0007669"/>
    <property type="project" value="TreeGrafter"/>
</dbReference>
<dbReference type="Gene3D" id="1.10.20.10">
    <property type="entry name" value="Histone, subunit A"/>
    <property type="match status" value="1"/>
</dbReference>
<accession>A0AAD8Y654</accession>
<feature type="region of interest" description="Disordered" evidence="1">
    <location>
        <begin position="120"/>
        <end position="150"/>
    </location>
</feature>
<dbReference type="PANTHER" id="PTHR48068:SF4">
    <property type="entry name" value="TATA-BOX BINDING PROTEIN ASSOCIATED FACTOR 9"/>
    <property type="match status" value="1"/>
</dbReference>
<evidence type="ECO:0000313" key="2">
    <source>
        <dbReference type="EMBL" id="KAK1739340.1"/>
    </source>
</evidence>
<dbReference type="GO" id="GO:0046982">
    <property type="term" value="F:protein heterodimerization activity"/>
    <property type="evidence" value="ECO:0007669"/>
    <property type="project" value="InterPro"/>
</dbReference>
<dbReference type="InterPro" id="IPR051431">
    <property type="entry name" value="TFIID_subunit_9"/>
</dbReference>
<protein>
    <submittedName>
        <fullName evidence="2">Transcription initiation factor TFIID subunit 9</fullName>
    </submittedName>
</protein>
<dbReference type="GO" id="GO:0016251">
    <property type="term" value="F:RNA polymerase II general transcription initiation factor activity"/>
    <property type="evidence" value="ECO:0007669"/>
    <property type="project" value="TreeGrafter"/>
</dbReference>
<dbReference type="AlphaFoldDB" id="A0AAD8Y654"/>